<dbReference type="Proteomes" id="UP000289738">
    <property type="component" value="Chromosome A07"/>
</dbReference>
<feature type="region of interest" description="Disordered" evidence="1">
    <location>
        <begin position="69"/>
        <end position="89"/>
    </location>
</feature>
<keyword evidence="3" id="KW-1185">Reference proteome</keyword>
<evidence type="ECO:0008006" key="4">
    <source>
        <dbReference type="Google" id="ProtNLM"/>
    </source>
</evidence>
<sequence>MQSMANKWVAMQTWCGSRYLHMGKVENYCDAYYNKDKYNIAYSGLHSPLPDLDTLDDIDVLLPPLRRLPRRPRKSRIKKKDKDAPSNARRISTVRCSNCEDLGHNRKGC</sequence>
<gene>
    <name evidence="2" type="ORF">Ahy_A07g032331</name>
</gene>
<evidence type="ECO:0000256" key="1">
    <source>
        <dbReference type="SAM" id="MobiDB-lite"/>
    </source>
</evidence>
<evidence type="ECO:0000313" key="2">
    <source>
        <dbReference type="EMBL" id="RYR46588.1"/>
    </source>
</evidence>
<dbReference type="EMBL" id="SDMP01000007">
    <property type="protein sequence ID" value="RYR46588.1"/>
    <property type="molecule type" value="Genomic_DNA"/>
</dbReference>
<protein>
    <recommendedName>
        <fullName evidence="4">CCHC-type domain-containing protein</fullName>
    </recommendedName>
</protein>
<organism evidence="2 3">
    <name type="scientific">Arachis hypogaea</name>
    <name type="common">Peanut</name>
    <dbReference type="NCBI Taxonomy" id="3818"/>
    <lineage>
        <taxon>Eukaryota</taxon>
        <taxon>Viridiplantae</taxon>
        <taxon>Streptophyta</taxon>
        <taxon>Embryophyta</taxon>
        <taxon>Tracheophyta</taxon>
        <taxon>Spermatophyta</taxon>
        <taxon>Magnoliopsida</taxon>
        <taxon>eudicotyledons</taxon>
        <taxon>Gunneridae</taxon>
        <taxon>Pentapetalae</taxon>
        <taxon>rosids</taxon>
        <taxon>fabids</taxon>
        <taxon>Fabales</taxon>
        <taxon>Fabaceae</taxon>
        <taxon>Papilionoideae</taxon>
        <taxon>50 kb inversion clade</taxon>
        <taxon>dalbergioids sensu lato</taxon>
        <taxon>Dalbergieae</taxon>
        <taxon>Pterocarpus clade</taxon>
        <taxon>Arachis</taxon>
    </lineage>
</organism>
<accession>A0A445C6S5</accession>
<feature type="compositionally biased region" description="Basic residues" evidence="1">
    <location>
        <begin position="69"/>
        <end position="79"/>
    </location>
</feature>
<reference evidence="2 3" key="1">
    <citation type="submission" date="2019-01" db="EMBL/GenBank/DDBJ databases">
        <title>Sequencing of cultivated peanut Arachis hypogaea provides insights into genome evolution and oil improvement.</title>
        <authorList>
            <person name="Chen X."/>
        </authorList>
    </citation>
    <scope>NUCLEOTIDE SEQUENCE [LARGE SCALE GENOMIC DNA]</scope>
    <source>
        <strain evidence="3">cv. Fuhuasheng</strain>
        <tissue evidence="2">Leaves</tissue>
    </source>
</reference>
<name>A0A445C6S5_ARAHY</name>
<evidence type="ECO:0000313" key="3">
    <source>
        <dbReference type="Proteomes" id="UP000289738"/>
    </source>
</evidence>
<dbReference type="AlphaFoldDB" id="A0A445C6S5"/>
<proteinExistence type="predicted"/>
<comment type="caution">
    <text evidence="2">The sequence shown here is derived from an EMBL/GenBank/DDBJ whole genome shotgun (WGS) entry which is preliminary data.</text>
</comment>